<organism evidence="3 4">
    <name type="scientific">Luteolibacter rhizosphaerae</name>
    <dbReference type="NCBI Taxonomy" id="2989719"/>
    <lineage>
        <taxon>Bacteria</taxon>
        <taxon>Pseudomonadati</taxon>
        <taxon>Verrucomicrobiota</taxon>
        <taxon>Verrucomicrobiia</taxon>
        <taxon>Verrucomicrobiales</taxon>
        <taxon>Verrucomicrobiaceae</taxon>
        <taxon>Luteolibacter</taxon>
    </lineage>
</organism>
<evidence type="ECO:0000259" key="2">
    <source>
        <dbReference type="PROSITE" id="PS51740"/>
    </source>
</evidence>
<dbReference type="InterPro" id="IPR037914">
    <property type="entry name" value="SpoVT-AbrB_sf"/>
</dbReference>
<keyword evidence="1 3" id="KW-0238">DNA-binding</keyword>
<evidence type="ECO:0000256" key="1">
    <source>
        <dbReference type="PROSITE-ProRule" id="PRU01076"/>
    </source>
</evidence>
<dbReference type="SMART" id="SM00966">
    <property type="entry name" value="SpoVT_AbrB"/>
    <property type="match status" value="1"/>
</dbReference>
<dbReference type="InterPro" id="IPR007159">
    <property type="entry name" value="SpoVT-AbrB_dom"/>
</dbReference>
<reference evidence="3" key="1">
    <citation type="submission" date="2022-10" db="EMBL/GenBank/DDBJ databases">
        <title>Luteolibacter sp. GHJ8, whole genome shotgun sequencing project.</title>
        <authorList>
            <person name="Zhao G."/>
            <person name="Shen L."/>
        </authorList>
    </citation>
    <scope>NUCLEOTIDE SEQUENCE</scope>
    <source>
        <strain evidence="3">GHJ8</strain>
    </source>
</reference>
<dbReference type="SUPFAM" id="SSF89447">
    <property type="entry name" value="AbrB/MazE/MraZ-like"/>
    <property type="match status" value="1"/>
</dbReference>
<dbReference type="RefSeq" id="WP_264512310.1">
    <property type="nucleotide sequence ID" value="NZ_JAPDDR010000003.1"/>
</dbReference>
<dbReference type="GO" id="GO:0003677">
    <property type="term" value="F:DNA binding"/>
    <property type="evidence" value="ECO:0007669"/>
    <property type="project" value="UniProtKB-KW"/>
</dbReference>
<name>A0ABT3FZX9_9BACT</name>
<keyword evidence="4" id="KW-1185">Reference proteome</keyword>
<dbReference type="Gene3D" id="2.10.260.10">
    <property type="match status" value="1"/>
</dbReference>
<comment type="caution">
    <text evidence="3">The sequence shown here is derived from an EMBL/GenBank/DDBJ whole genome shotgun (WGS) entry which is preliminary data.</text>
</comment>
<feature type="domain" description="SpoVT-AbrB" evidence="2">
    <location>
        <begin position="1"/>
        <end position="45"/>
    </location>
</feature>
<evidence type="ECO:0000313" key="4">
    <source>
        <dbReference type="Proteomes" id="UP001165653"/>
    </source>
</evidence>
<evidence type="ECO:0000313" key="3">
    <source>
        <dbReference type="EMBL" id="MCW1913148.1"/>
    </source>
</evidence>
<proteinExistence type="predicted"/>
<gene>
    <name evidence="3" type="ORF">OJ996_06170</name>
</gene>
<protein>
    <submittedName>
        <fullName evidence="3">AbrB/MazE/SpoVT family DNA-binding domain-containing protein</fullName>
    </submittedName>
</protein>
<dbReference type="Proteomes" id="UP001165653">
    <property type="component" value="Unassembled WGS sequence"/>
</dbReference>
<dbReference type="PROSITE" id="PS51740">
    <property type="entry name" value="SPOVT_ABRB"/>
    <property type="match status" value="1"/>
</dbReference>
<sequence>MKARVTSKGQVTIPKALRDKFGILPGGTVDFIETSDGIRLKKVVNHQQGAAVLGCLKDELSGGSVEEWMNGLRGPVEIPGK</sequence>
<accession>A0ABT3FZX9</accession>
<dbReference type="EMBL" id="JAPDDR010000003">
    <property type="protein sequence ID" value="MCW1913148.1"/>
    <property type="molecule type" value="Genomic_DNA"/>
</dbReference>
<dbReference type="Pfam" id="PF04014">
    <property type="entry name" value="MazE_antitoxin"/>
    <property type="match status" value="1"/>
</dbReference>
<dbReference type="NCBIfam" id="TIGR01439">
    <property type="entry name" value="lp_hng_hel_AbrB"/>
    <property type="match status" value="1"/>
</dbReference>